<gene>
    <name evidence="4" type="ORF">FQ775_10585</name>
</gene>
<dbReference type="GO" id="GO:0006310">
    <property type="term" value="P:DNA recombination"/>
    <property type="evidence" value="ECO:0007669"/>
    <property type="project" value="UniProtKB-KW"/>
</dbReference>
<feature type="domain" description="Tyr recombinase" evidence="3">
    <location>
        <begin position="1"/>
        <end position="153"/>
    </location>
</feature>
<evidence type="ECO:0000313" key="5">
    <source>
        <dbReference type="Proteomes" id="UP000321389"/>
    </source>
</evidence>
<dbReference type="RefSeq" id="WP_146299442.1">
    <property type="nucleotide sequence ID" value="NZ_CP042301.2"/>
</dbReference>
<protein>
    <submittedName>
        <fullName evidence="4">Tyrosine-type recombinase/integrase</fullName>
    </submittedName>
</protein>
<dbReference type="InterPro" id="IPR002104">
    <property type="entry name" value="Integrase_catalytic"/>
</dbReference>
<dbReference type="Gene3D" id="1.10.443.10">
    <property type="entry name" value="Intergrase catalytic core"/>
    <property type="match status" value="1"/>
</dbReference>
<dbReference type="EMBL" id="CP042301">
    <property type="protein sequence ID" value="QDZ00796.1"/>
    <property type="molecule type" value="Genomic_DNA"/>
</dbReference>
<dbReference type="GO" id="GO:0015074">
    <property type="term" value="P:DNA integration"/>
    <property type="evidence" value="ECO:0007669"/>
    <property type="project" value="InterPro"/>
</dbReference>
<keyword evidence="5" id="KW-1185">Reference proteome</keyword>
<dbReference type="Proteomes" id="UP000321389">
    <property type="component" value="Chromosome"/>
</dbReference>
<dbReference type="OrthoDB" id="9808346at2"/>
<proteinExistence type="predicted"/>
<evidence type="ECO:0000256" key="1">
    <source>
        <dbReference type="ARBA" id="ARBA00023172"/>
    </source>
</evidence>
<dbReference type="AlphaFoldDB" id="A0A5B8KZ19"/>
<reference evidence="4" key="1">
    <citation type="submission" date="2020-04" db="EMBL/GenBank/DDBJ databases">
        <title>Nitratireductor sp. nov. isolated from mangrove soil.</title>
        <authorList>
            <person name="Ye Y."/>
        </authorList>
    </citation>
    <scope>NUCLEOTIDE SEQUENCE</scope>
    <source>
        <strain evidence="4">SY7</strain>
    </source>
</reference>
<dbReference type="PROSITE" id="PS51898">
    <property type="entry name" value="TYR_RECOMBINASE"/>
    <property type="match status" value="1"/>
</dbReference>
<feature type="region of interest" description="Disordered" evidence="2">
    <location>
        <begin position="1"/>
        <end position="21"/>
    </location>
</feature>
<organism evidence="4 5">
    <name type="scientific">Nitratireductor mangrovi</name>
    <dbReference type="NCBI Taxonomy" id="2599600"/>
    <lineage>
        <taxon>Bacteria</taxon>
        <taxon>Pseudomonadati</taxon>
        <taxon>Pseudomonadota</taxon>
        <taxon>Alphaproteobacteria</taxon>
        <taxon>Hyphomicrobiales</taxon>
        <taxon>Phyllobacteriaceae</taxon>
        <taxon>Nitratireductor</taxon>
    </lineage>
</organism>
<name>A0A5B8KZ19_9HYPH</name>
<dbReference type="InterPro" id="IPR013762">
    <property type="entry name" value="Integrase-like_cat_sf"/>
</dbReference>
<dbReference type="KEGG" id="niy:FQ775_10585"/>
<evidence type="ECO:0000259" key="3">
    <source>
        <dbReference type="PROSITE" id="PS51898"/>
    </source>
</evidence>
<dbReference type="InterPro" id="IPR011010">
    <property type="entry name" value="DNA_brk_join_enz"/>
</dbReference>
<dbReference type="SUPFAM" id="SSF56349">
    <property type="entry name" value="DNA breaking-rejoining enzymes"/>
    <property type="match status" value="1"/>
</dbReference>
<dbReference type="GO" id="GO:0003677">
    <property type="term" value="F:DNA binding"/>
    <property type="evidence" value="ECO:0007669"/>
    <property type="project" value="InterPro"/>
</dbReference>
<accession>A0A5B8KZ19</accession>
<evidence type="ECO:0000256" key="2">
    <source>
        <dbReference type="SAM" id="MobiDB-lite"/>
    </source>
</evidence>
<feature type="compositionally biased region" description="Basic and acidic residues" evidence="2">
    <location>
        <begin position="1"/>
        <end position="14"/>
    </location>
</feature>
<evidence type="ECO:0000313" key="4">
    <source>
        <dbReference type="EMBL" id="QDZ00796.1"/>
    </source>
</evidence>
<keyword evidence="1" id="KW-0233">DNA recombination</keyword>
<dbReference type="Pfam" id="PF00589">
    <property type="entry name" value="Phage_integrase"/>
    <property type="match status" value="1"/>
</dbReference>
<sequence>MPHAILVDERHDPRSSSLNYSADPCRARLSLFTGITQRDPKDQARRKGRATVPINDGLLEALRNAKEGALTDYVIEWAGKPVRSIRRGLKAAGNAIGRSDVSPHMLRHSAAVWLAEDGHSMDEIAQFLGHGDSKITARVYARFSPTPLRKLASSLEIRSGP</sequence>